<evidence type="ECO:0000313" key="1">
    <source>
        <dbReference type="EMBL" id="SFL16405.1"/>
    </source>
</evidence>
<gene>
    <name evidence="1" type="ORF">SAMN04488004_10947</name>
</gene>
<evidence type="ECO:0000313" key="2">
    <source>
        <dbReference type="Proteomes" id="UP000199550"/>
    </source>
</evidence>
<sequence>MTAFITGAFAAIAVATLTYFAMQAGTVTMVERFAGPNVQLQEYQAND</sequence>
<keyword evidence="2" id="KW-1185">Reference proteome</keyword>
<dbReference type="EMBL" id="FOTF01000009">
    <property type="protein sequence ID" value="SFL16405.1"/>
    <property type="molecule type" value="Genomic_DNA"/>
</dbReference>
<organism evidence="1 2">
    <name type="scientific">Loktanella salsilacus</name>
    <dbReference type="NCBI Taxonomy" id="195913"/>
    <lineage>
        <taxon>Bacteria</taxon>
        <taxon>Pseudomonadati</taxon>
        <taxon>Pseudomonadota</taxon>
        <taxon>Alphaproteobacteria</taxon>
        <taxon>Rhodobacterales</taxon>
        <taxon>Roseobacteraceae</taxon>
        <taxon>Loktanella</taxon>
    </lineage>
</organism>
<dbReference type="RefSeq" id="WP_175499260.1">
    <property type="nucleotide sequence ID" value="NZ_FOTF01000009.1"/>
</dbReference>
<protein>
    <submittedName>
        <fullName evidence="1">Uncharacterized protein</fullName>
    </submittedName>
</protein>
<dbReference type="STRING" id="195913.SAMN04488004_10947"/>
<proteinExistence type="predicted"/>
<accession>A0A1I4FEI7</accession>
<dbReference type="AlphaFoldDB" id="A0A1I4FEI7"/>
<dbReference type="Proteomes" id="UP000199550">
    <property type="component" value="Unassembled WGS sequence"/>
</dbReference>
<reference evidence="1 2" key="1">
    <citation type="submission" date="2016-10" db="EMBL/GenBank/DDBJ databases">
        <authorList>
            <person name="de Groot N.N."/>
        </authorList>
    </citation>
    <scope>NUCLEOTIDE SEQUENCE [LARGE SCALE GENOMIC DNA]</scope>
    <source>
        <strain evidence="1 2">DSM 16199</strain>
    </source>
</reference>
<name>A0A1I4FEI7_9RHOB</name>